<organism evidence="1 2">
    <name type="scientific">Molorchus minor</name>
    <dbReference type="NCBI Taxonomy" id="1323400"/>
    <lineage>
        <taxon>Eukaryota</taxon>
        <taxon>Metazoa</taxon>
        <taxon>Ecdysozoa</taxon>
        <taxon>Arthropoda</taxon>
        <taxon>Hexapoda</taxon>
        <taxon>Insecta</taxon>
        <taxon>Pterygota</taxon>
        <taxon>Neoptera</taxon>
        <taxon>Endopterygota</taxon>
        <taxon>Coleoptera</taxon>
        <taxon>Polyphaga</taxon>
        <taxon>Cucujiformia</taxon>
        <taxon>Chrysomeloidea</taxon>
        <taxon>Cerambycidae</taxon>
        <taxon>Lamiinae</taxon>
        <taxon>Monochamini</taxon>
        <taxon>Molorchus</taxon>
    </lineage>
</organism>
<proteinExistence type="predicted"/>
<dbReference type="Proteomes" id="UP001162164">
    <property type="component" value="Unassembled WGS sequence"/>
</dbReference>
<name>A0ABQ9K6A2_9CUCU</name>
<gene>
    <name evidence="1" type="ORF">NQ317_016970</name>
</gene>
<dbReference type="InterPro" id="IPR036397">
    <property type="entry name" value="RNaseH_sf"/>
</dbReference>
<reference evidence="1" key="1">
    <citation type="journal article" date="2023" name="Insect Mol. Biol.">
        <title>Genome sequencing provides insights into the evolution of gene families encoding plant cell wall-degrading enzymes in longhorned beetles.</title>
        <authorList>
            <person name="Shin N.R."/>
            <person name="Okamura Y."/>
            <person name="Kirsch R."/>
            <person name="Pauchet Y."/>
        </authorList>
    </citation>
    <scope>NUCLEOTIDE SEQUENCE</scope>
    <source>
        <strain evidence="1">MMC_N1</strain>
    </source>
</reference>
<dbReference type="Gene3D" id="3.30.420.10">
    <property type="entry name" value="Ribonuclease H-like superfamily/Ribonuclease H"/>
    <property type="match status" value="1"/>
</dbReference>
<keyword evidence="2" id="KW-1185">Reference proteome</keyword>
<comment type="caution">
    <text evidence="1">The sequence shown here is derived from an EMBL/GenBank/DDBJ whole genome shotgun (WGS) entry which is preliminary data.</text>
</comment>
<protein>
    <recommendedName>
        <fullName evidence="3">Transposase</fullName>
    </recommendedName>
</protein>
<evidence type="ECO:0000313" key="1">
    <source>
        <dbReference type="EMBL" id="KAJ8985055.1"/>
    </source>
</evidence>
<evidence type="ECO:0008006" key="3">
    <source>
        <dbReference type="Google" id="ProtNLM"/>
    </source>
</evidence>
<dbReference type="EMBL" id="JAPWTJ010000021">
    <property type="protein sequence ID" value="KAJ8985055.1"/>
    <property type="molecule type" value="Genomic_DNA"/>
</dbReference>
<sequence>MNPIENFWGLIVKGIYKRNFRPANAKALWKVIQNAWEELREDQNYSQNLIESMPRRLDALACVSNVNCLLTDVSVSETNKTLNSAKVTKVEDILDSSTVTRYIYIQNIDNPVKIFRETAV</sequence>
<accession>A0ABQ9K6A2</accession>
<evidence type="ECO:0000313" key="2">
    <source>
        <dbReference type="Proteomes" id="UP001162164"/>
    </source>
</evidence>